<reference evidence="1 2" key="1">
    <citation type="submission" date="2017-01" db="EMBL/GenBank/DDBJ databases">
        <title>Genome sequencing of Arcobacter sp. LPB0137.</title>
        <authorList>
            <person name="Lee G.-W."/>
            <person name="Yi H."/>
        </authorList>
    </citation>
    <scope>NUCLEOTIDE SEQUENCE [LARGE SCALE GENOMIC DNA]</scope>
    <source>
        <strain evidence="1 2">LPB0137</strain>
    </source>
</reference>
<gene>
    <name evidence="1" type="ORF">LPB137_08360</name>
</gene>
<evidence type="ECO:0000313" key="2">
    <source>
        <dbReference type="Proteomes" id="UP000186074"/>
    </source>
</evidence>
<accession>A0A1P8KMR2</accession>
<proteinExistence type="predicted"/>
<keyword evidence="2" id="KW-1185">Reference proteome</keyword>
<dbReference type="KEGG" id="alp:LPB137_08360"/>
<dbReference type="AlphaFoldDB" id="A0A1P8KMR2"/>
<dbReference type="EMBL" id="CP019070">
    <property type="protein sequence ID" value="APW65867.1"/>
    <property type="molecule type" value="Genomic_DNA"/>
</dbReference>
<dbReference type="STRING" id="1850254.LPB137_08360"/>
<name>A0A1P8KMR2_9BACT</name>
<sequence length="414" mass="47298">MKNMIKEFMMNNIFAYIQKLILGLLLICSVNVLEASSSEQVAIGYNPADFTVTMNGKYASWEGRGLSGMVATDLNIFRCSYTVVITEDPSMREEIDEEIETTSSDYFDPDSRITPNLTKATHLAKGNATFKQGRVTINLRIEDRQGNVVAQANVSGPENSYFNLVNQATKSLAKQMCKEPYYTVTTSQKTSTTAKVIENYRGINKDLKSHQEDEDTYYVYIDEDNAKIVQYHVDAKSTRKIHREKYELNMDSCQYEIEKEDKLIKNMGGQDILKSEDEGWWFEDDSKIYVNLPSSDKELSFTWGSLRKYGNYSNNKQYKDKIPEIAKQILGKVNDMATLFRKESKNSKEMEIFKNLYGYPGSPADVQCGGKVTMESFLIPPLDGLQDPDIDFSINIRLSNKDEIKILQKKMNIK</sequence>
<organism evidence="1 2">
    <name type="scientific">Poseidonibacter parvus</name>
    <dbReference type="NCBI Taxonomy" id="1850254"/>
    <lineage>
        <taxon>Bacteria</taxon>
        <taxon>Pseudomonadati</taxon>
        <taxon>Campylobacterota</taxon>
        <taxon>Epsilonproteobacteria</taxon>
        <taxon>Campylobacterales</taxon>
        <taxon>Arcobacteraceae</taxon>
        <taxon>Poseidonibacter</taxon>
    </lineage>
</organism>
<protein>
    <submittedName>
        <fullName evidence="1">Uncharacterized protein</fullName>
    </submittedName>
</protein>
<evidence type="ECO:0000313" key="1">
    <source>
        <dbReference type="EMBL" id="APW65867.1"/>
    </source>
</evidence>
<dbReference type="Proteomes" id="UP000186074">
    <property type="component" value="Chromosome"/>
</dbReference>